<dbReference type="EC" id="2.7.11.32" evidence="5"/>
<evidence type="ECO:0000313" key="7">
    <source>
        <dbReference type="EMBL" id="MDY0881982.1"/>
    </source>
</evidence>
<feature type="compositionally biased region" description="Basic and acidic residues" evidence="6">
    <location>
        <begin position="8"/>
        <end position="20"/>
    </location>
</feature>
<dbReference type="InterPro" id="IPR026565">
    <property type="entry name" value="PPDK_reg"/>
</dbReference>
<feature type="region of interest" description="Disordered" evidence="6">
    <location>
        <begin position="1"/>
        <end position="20"/>
    </location>
</feature>
<keyword evidence="3 5" id="KW-0547">Nucleotide-binding</keyword>
<keyword evidence="1 5" id="KW-0723">Serine/threonine-protein kinase</keyword>
<keyword evidence="8" id="KW-1185">Reference proteome</keyword>
<evidence type="ECO:0000256" key="6">
    <source>
        <dbReference type="SAM" id="MobiDB-lite"/>
    </source>
</evidence>
<accession>A0ABU5E6Q0</accession>
<feature type="binding site" evidence="5">
    <location>
        <begin position="171"/>
        <end position="178"/>
    </location>
    <ligand>
        <name>ADP</name>
        <dbReference type="ChEBI" id="CHEBI:456216"/>
    </ligand>
</feature>
<comment type="caution">
    <text evidence="7">The sequence shown here is derived from an EMBL/GenBank/DDBJ whole genome shotgun (WGS) entry which is preliminary data.</text>
</comment>
<dbReference type="EMBL" id="JAXCLW010000001">
    <property type="protein sequence ID" value="MDY0881982.1"/>
    <property type="molecule type" value="Genomic_DNA"/>
</dbReference>
<keyword evidence="7" id="KW-0670">Pyruvate</keyword>
<dbReference type="PANTHER" id="PTHR31756:SF3">
    <property type="entry name" value="PYRUVATE, PHOSPHATE DIKINASE REGULATORY PROTEIN 1, CHLOROPLASTIC"/>
    <property type="match status" value="1"/>
</dbReference>
<proteinExistence type="inferred from homology"/>
<dbReference type="GO" id="GO:0016740">
    <property type="term" value="F:transferase activity"/>
    <property type="evidence" value="ECO:0007669"/>
    <property type="project" value="UniProtKB-KW"/>
</dbReference>
<comment type="catalytic activity">
    <reaction evidence="5">
        <text>N(tele)-phospho-L-histidyl/L-threonyl-[pyruvate, phosphate dikinase] + ADP = N(tele)-phospho-L-histidyl/O-phospho-L-threonyl-[pyruvate, phosphate dikinase] + AMP + H(+)</text>
        <dbReference type="Rhea" id="RHEA:43692"/>
        <dbReference type="Rhea" id="RHEA-COMP:10650"/>
        <dbReference type="Rhea" id="RHEA-COMP:10651"/>
        <dbReference type="ChEBI" id="CHEBI:15378"/>
        <dbReference type="ChEBI" id="CHEBI:30013"/>
        <dbReference type="ChEBI" id="CHEBI:61977"/>
        <dbReference type="ChEBI" id="CHEBI:83586"/>
        <dbReference type="ChEBI" id="CHEBI:456215"/>
        <dbReference type="ChEBI" id="CHEBI:456216"/>
        <dbReference type="EC" id="2.7.11.32"/>
    </reaction>
</comment>
<reference evidence="7 8" key="1">
    <citation type="journal article" date="2016" name="Antonie Van Leeuwenhoek">
        <title>Dongia soli sp. nov., isolated from soil from Dokdo, Korea.</title>
        <authorList>
            <person name="Kim D.U."/>
            <person name="Lee H."/>
            <person name="Kim H."/>
            <person name="Kim S.G."/>
            <person name="Ka J.O."/>
        </authorList>
    </citation>
    <scope>NUCLEOTIDE SEQUENCE [LARGE SCALE GENOMIC DNA]</scope>
    <source>
        <strain evidence="7 8">D78</strain>
    </source>
</reference>
<evidence type="ECO:0000313" key="8">
    <source>
        <dbReference type="Proteomes" id="UP001279642"/>
    </source>
</evidence>
<dbReference type="RefSeq" id="WP_320507021.1">
    <property type="nucleotide sequence ID" value="NZ_JAXCLW010000001.1"/>
</dbReference>
<keyword evidence="2 5" id="KW-0808">Transferase</keyword>
<dbReference type="NCBIfam" id="NF003742">
    <property type="entry name" value="PRK05339.1"/>
    <property type="match status" value="1"/>
</dbReference>
<evidence type="ECO:0000256" key="5">
    <source>
        <dbReference type="HAMAP-Rule" id="MF_00921"/>
    </source>
</evidence>
<dbReference type="PANTHER" id="PTHR31756">
    <property type="entry name" value="PYRUVATE, PHOSPHATE DIKINASE REGULATORY PROTEIN 1, CHLOROPLASTIC"/>
    <property type="match status" value="1"/>
</dbReference>
<dbReference type="InterPro" id="IPR005177">
    <property type="entry name" value="Kinase-pyrophosphorylase"/>
</dbReference>
<dbReference type="Pfam" id="PF03618">
    <property type="entry name" value="Kinase-PPPase"/>
    <property type="match status" value="1"/>
</dbReference>
<dbReference type="HAMAP" id="MF_00921">
    <property type="entry name" value="PDRP"/>
    <property type="match status" value="1"/>
</dbReference>
<evidence type="ECO:0000256" key="1">
    <source>
        <dbReference type="ARBA" id="ARBA00022527"/>
    </source>
</evidence>
<keyword evidence="4 5" id="KW-0418">Kinase</keyword>
<dbReference type="Proteomes" id="UP001279642">
    <property type="component" value="Unassembled WGS sequence"/>
</dbReference>
<dbReference type="EC" id="2.7.4.27" evidence="5"/>
<organism evidence="7 8">
    <name type="scientific">Dongia soli</name>
    <dbReference type="NCBI Taxonomy" id="600628"/>
    <lineage>
        <taxon>Bacteria</taxon>
        <taxon>Pseudomonadati</taxon>
        <taxon>Pseudomonadota</taxon>
        <taxon>Alphaproteobacteria</taxon>
        <taxon>Rhodospirillales</taxon>
        <taxon>Dongiaceae</taxon>
        <taxon>Dongia</taxon>
    </lineage>
</organism>
<comment type="function">
    <text evidence="5">Bifunctional serine/threonine kinase and phosphorylase involved in the regulation of the pyruvate, phosphate dikinase (PPDK) by catalyzing its phosphorylation/dephosphorylation.</text>
</comment>
<gene>
    <name evidence="7" type="ORF">SMD27_03940</name>
</gene>
<comment type="catalytic activity">
    <reaction evidence="5">
        <text>N(tele)-phospho-L-histidyl/O-phospho-L-threonyl-[pyruvate, phosphate dikinase] + phosphate + H(+) = N(tele)-phospho-L-histidyl/L-threonyl-[pyruvate, phosphate dikinase] + diphosphate</text>
        <dbReference type="Rhea" id="RHEA:43696"/>
        <dbReference type="Rhea" id="RHEA-COMP:10650"/>
        <dbReference type="Rhea" id="RHEA-COMP:10651"/>
        <dbReference type="ChEBI" id="CHEBI:15378"/>
        <dbReference type="ChEBI" id="CHEBI:30013"/>
        <dbReference type="ChEBI" id="CHEBI:33019"/>
        <dbReference type="ChEBI" id="CHEBI:43474"/>
        <dbReference type="ChEBI" id="CHEBI:61977"/>
        <dbReference type="ChEBI" id="CHEBI:83586"/>
        <dbReference type="EC" id="2.7.4.27"/>
    </reaction>
</comment>
<evidence type="ECO:0000256" key="2">
    <source>
        <dbReference type="ARBA" id="ARBA00022679"/>
    </source>
</evidence>
<protein>
    <recommendedName>
        <fullName evidence="5">Putative pyruvate, phosphate dikinase regulatory protein</fullName>
        <shortName evidence="5">PPDK regulatory protein</shortName>
        <ecNumber evidence="5">2.7.11.32</ecNumber>
        <ecNumber evidence="5">2.7.4.27</ecNumber>
    </recommendedName>
</protein>
<name>A0ABU5E6Q0_9PROT</name>
<comment type="similarity">
    <text evidence="5">Belongs to the pyruvate, phosphate/water dikinase regulatory protein family. PDRP subfamily.</text>
</comment>
<evidence type="ECO:0000256" key="3">
    <source>
        <dbReference type="ARBA" id="ARBA00022741"/>
    </source>
</evidence>
<evidence type="ECO:0000256" key="4">
    <source>
        <dbReference type="ARBA" id="ARBA00022777"/>
    </source>
</evidence>
<sequence>MGQYSEAPSEKSGDKAGRGEAERSAFHLHLVSDATGETINSVTRACLVQFENIQPIEHSWTLIRTPGQMEKVLAGIAQNPGLVLYTVVNDRLRTLLTDGCRQLNVPYVPILDPVIAALAVHFGQQARGQSGRQHELDAGYFARIEAMDFALSHDDGQSSRSYFEADVILVGVSRSSKTPTAIYLANRGIKVANVPIVPGCPMPPELFSARSPLVVGLTKDATQLVQIRRNRLQMLAQDDDTNYVDIDAVREEVALARRLCTENGWPVIDVTRRSIEETAATIMTLLQQHRDRLHLAPYSNGSTKLQAR</sequence>